<evidence type="ECO:0000313" key="3">
    <source>
        <dbReference type="Proteomes" id="UP000232149"/>
    </source>
</evidence>
<evidence type="ECO:0000313" key="1">
    <source>
        <dbReference type="EMBL" id="PJZ52865.1"/>
    </source>
</evidence>
<sequence>MYQNRTLVILCLPLFFLFLVFTFCKEDSFEDKNQKEAASDTIGSDSEMEKTWMAFASSVERNDLVAFKNLSTKRIHCMDCILNEKESSSKDSADLNPIAWYKSYYSDPEELSYIPIDRFLQNNHSNVFDKETKKALKDPDRFSISPRYKNQETDDGSCIFSDRKSQNREGYEVLVTVHKPLFGSEVTQKGFSFIQTKNGLKFCGTYFIP</sequence>
<dbReference type="Proteomes" id="UP000232149">
    <property type="component" value="Unassembled WGS sequence"/>
</dbReference>
<evidence type="ECO:0000313" key="2">
    <source>
        <dbReference type="EMBL" id="PJZ62497.1"/>
    </source>
</evidence>
<organism evidence="1 4">
    <name type="scientific">Leptospira adleri</name>
    <dbReference type="NCBI Taxonomy" id="2023186"/>
    <lineage>
        <taxon>Bacteria</taxon>
        <taxon>Pseudomonadati</taxon>
        <taxon>Spirochaetota</taxon>
        <taxon>Spirochaetia</taxon>
        <taxon>Leptospirales</taxon>
        <taxon>Leptospiraceae</taxon>
        <taxon>Leptospira</taxon>
    </lineage>
</organism>
<name>A0A2M9YMU6_9LEPT</name>
<dbReference type="RefSeq" id="WP_100786072.1">
    <property type="nucleotide sequence ID" value="NZ_NPDU01000015.1"/>
</dbReference>
<dbReference type="EMBL" id="NPDV01000010">
    <property type="protein sequence ID" value="PJZ52865.1"/>
    <property type="molecule type" value="Genomic_DNA"/>
</dbReference>
<gene>
    <name evidence="2" type="ORF">CH376_07595</name>
    <name evidence="1" type="ORF">CH380_12430</name>
</gene>
<dbReference type="EMBL" id="NPDU01000015">
    <property type="protein sequence ID" value="PJZ62497.1"/>
    <property type="molecule type" value="Genomic_DNA"/>
</dbReference>
<dbReference type="AlphaFoldDB" id="A0A2M9YMU6"/>
<accession>A0A2M9YMU6</accession>
<dbReference type="Proteomes" id="UP000232188">
    <property type="component" value="Unassembled WGS sequence"/>
</dbReference>
<keyword evidence="3" id="KW-1185">Reference proteome</keyword>
<evidence type="ECO:0000313" key="4">
    <source>
        <dbReference type="Proteomes" id="UP000232188"/>
    </source>
</evidence>
<comment type="caution">
    <text evidence="1">The sequence shown here is derived from an EMBL/GenBank/DDBJ whole genome shotgun (WGS) entry which is preliminary data.</text>
</comment>
<proteinExistence type="predicted"/>
<protein>
    <submittedName>
        <fullName evidence="1">Uncharacterized protein</fullName>
    </submittedName>
</protein>
<reference evidence="3 4" key="1">
    <citation type="submission" date="2017-07" db="EMBL/GenBank/DDBJ databases">
        <title>Leptospira spp. isolated from tropical soils.</title>
        <authorList>
            <person name="Thibeaux R."/>
            <person name="Iraola G."/>
            <person name="Ferres I."/>
            <person name="Bierque E."/>
            <person name="Girault D."/>
            <person name="Soupe-Gilbert M.-E."/>
            <person name="Picardeau M."/>
            <person name="Goarant C."/>
        </authorList>
    </citation>
    <scope>NUCLEOTIDE SEQUENCE [LARGE SCALE GENOMIC DNA]</scope>
    <source>
        <strain evidence="1 4">FH2-B-C1</strain>
        <strain evidence="2 3">FH2-B-D1</strain>
    </source>
</reference>